<dbReference type="SUPFAM" id="SSF51735">
    <property type="entry name" value="NAD(P)-binding Rossmann-fold domains"/>
    <property type="match status" value="1"/>
</dbReference>
<evidence type="ECO:0000313" key="5">
    <source>
        <dbReference type="Proteomes" id="UP000564704"/>
    </source>
</evidence>
<dbReference type="InterPro" id="IPR020904">
    <property type="entry name" value="Sc_DH/Rdtase_CS"/>
</dbReference>
<dbReference type="InterPro" id="IPR002347">
    <property type="entry name" value="SDR_fam"/>
</dbReference>
<reference evidence="4 5" key="1">
    <citation type="submission" date="2019-05" db="EMBL/GenBank/DDBJ databases">
        <title>Roseovarius bejariae sp. nov., a moderately halophylic bacterium isolated from a saline soil in Rambla Salada (Murcia).</title>
        <authorList>
            <person name="Castro D.J."/>
            <person name="Gomez-Altuve A."/>
            <person name="Reina J.C."/>
            <person name="Rodriguez M."/>
            <person name="Sampedro I."/>
            <person name="Llamas I."/>
            <person name="Martinez-Checa F."/>
        </authorList>
    </citation>
    <scope>NUCLEOTIDE SEQUENCE [LARGE SCALE GENOMIC DNA]</scope>
    <source>
        <strain evidence="4 5">A21</strain>
    </source>
</reference>
<proteinExistence type="inferred from homology"/>
<sequence>MTDWNGKKYWLVGASEGLGLALAHKLNSAGAEVILSARNEDRLADAVAKMPGRAKAVPMDVASDASVAEAAQAVGQVDGMVFLAGVYWPMTAQDWTPEQVTAMADVNFTGAVRVLGQVVPQMVHRDDGHIVLTGSLAGFRGLPGAIGYGASKAGVMSLAESLRADLWRSGVRVQLANPGFIKTRLTEKNRFHMPFLMAPEEAAQHMFELMCDDRAFNRSYPWGFSLVFRMARFLPNWAYYRLFA</sequence>
<dbReference type="EMBL" id="SZWE01000001">
    <property type="protein sequence ID" value="MRU15209.1"/>
    <property type="molecule type" value="Genomic_DNA"/>
</dbReference>
<accession>A0A844CT84</accession>
<comment type="caution">
    <text evidence="4">The sequence shown here is derived from an EMBL/GenBank/DDBJ whole genome shotgun (WGS) entry which is preliminary data.</text>
</comment>
<dbReference type="PANTHER" id="PTHR44196:SF1">
    <property type="entry name" value="DEHYDROGENASE_REDUCTASE SDR FAMILY MEMBER 7B"/>
    <property type="match status" value="1"/>
</dbReference>
<protein>
    <submittedName>
        <fullName evidence="4">SDR family NAD(P)-dependent oxidoreductase</fullName>
    </submittedName>
</protein>
<dbReference type="InterPro" id="IPR057326">
    <property type="entry name" value="KR_dom"/>
</dbReference>
<dbReference type="PROSITE" id="PS00061">
    <property type="entry name" value="ADH_SHORT"/>
    <property type="match status" value="1"/>
</dbReference>
<keyword evidence="5" id="KW-1185">Reference proteome</keyword>
<dbReference type="GO" id="GO:0016491">
    <property type="term" value="F:oxidoreductase activity"/>
    <property type="evidence" value="ECO:0007669"/>
    <property type="project" value="UniProtKB-KW"/>
</dbReference>
<dbReference type="PANTHER" id="PTHR44196">
    <property type="entry name" value="DEHYDROGENASE/REDUCTASE SDR FAMILY MEMBER 7B"/>
    <property type="match status" value="1"/>
</dbReference>
<name>A0A844CT84_9RHOB</name>
<dbReference type="SMART" id="SM00822">
    <property type="entry name" value="PKS_KR"/>
    <property type="match status" value="1"/>
</dbReference>
<evidence type="ECO:0000313" key="4">
    <source>
        <dbReference type="EMBL" id="MRU15209.1"/>
    </source>
</evidence>
<organism evidence="4 5">
    <name type="scientific">Roseovarius bejariae</name>
    <dbReference type="NCBI Taxonomy" id="2576383"/>
    <lineage>
        <taxon>Bacteria</taxon>
        <taxon>Pseudomonadati</taxon>
        <taxon>Pseudomonadota</taxon>
        <taxon>Alphaproteobacteria</taxon>
        <taxon>Rhodobacterales</taxon>
        <taxon>Roseobacteraceae</taxon>
        <taxon>Roseovarius</taxon>
    </lineage>
</organism>
<dbReference type="Pfam" id="PF00106">
    <property type="entry name" value="adh_short"/>
    <property type="match status" value="1"/>
</dbReference>
<dbReference type="Proteomes" id="UP000564704">
    <property type="component" value="Unassembled WGS sequence"/>
</dbReference>
<dbReference type="AlphaFoldDB" id="A0A844CT84"/>
<gene>
    <name evidence="4" type="ORF">FDP25_07170</name>
</gene>
<keyword evidence="2" id="KW-0560">Oxidoreductase</keyword>
<feature type="domain" description="Ketoreductase" evidence="3">
    <location>
        <begin position="7"/>
        <end position="184"/>
    </location>
</feature>
<dbReference type="InterPro" id="IPR036291">
    <property type="entry name" value="NAD(P)-bd_dom_sf"/>
</dbReference>
<evidence type="ECO:0000256" key="2">
    <source>
        <dbReference type="ARBA" id="ARBA00023002"/>
    </source>
</evidence>
<evidence type="ECO:0000256" key="1">
    <source>
        <dbReference type="ARBA" id="ARBA00006484"/>
    </source>
</evidence>
<evidence type="ECO:0000259" key="3">
    <source>
        <dbReference type="SMART" id="SM00822"/>
    </source>
</evidence>
<dbReference type="RefSeq" id="WP_154150300.1">
    <property type="nucleotide sequence ID" value="NZ_SZWE01000001.1"/>
</dbReference>
<comment type="similarity">
    <text evidence="1">Belongs to the short-chain dehydrogenases/reductases (SDR) family.</text>
</comment>
<dbReference type="PRINTS" id="PR00081">
    <property type="entry name" value="GDHRDH"/>
</dbReference>
<dbReference type="Gene3D" id="3.40.50.720">
    <property type="entry name" value="NAD(P)-binding Rossmann-like Domain"/>
    <property type="match status" value="1"/>
</dbReference>
<dbReference type="GO" id="GO:0016020">
    <property type="term" value="C:membrane"/>
    <property type="evidence" value="ECO:0007669"/>
    <property type="project" value="TreeGrafter"/>
</dbReference>
<dbReference type="OrthoDB" id="335726at2"/>